<dbReference type="AlphaFoldDB" id="A0A2W1BW42"/>
<feature type="region of interest" description="Disordered" evidence="1">
    <location>
        <begin position="1"/>
        <end position="34"/>
    </location>
</feature>
<evidence type="ECO:0000256" key="1">
    <source>
        <dbReference type="SAM" id="MobiDB-lite"/>
    </source>
</evidence>
<feature type="compositionally biased region" description="Polar residues" evidence="1">
    <location>
        <begin position="19"/>
        <end position="32"/>
    </location>
</feature>
<keyword evidence="3" id="KW-1185">Reference proteome</keyword>
<evidence type="ECO:0000313" key="3">
    <source>
        <dbReference type="Proteomes" id="UP000249218"/>
    </source>
</evidence>
<name>A0A2W1BW42_HELAM</name>
<organism evidence="2 3">
    <name type="scientific">Helicoverpa armigera</name>
    <name type="common">Cotton bollworm</name>
    <name type="synonym">Heliothis armigera</name>
    <dbReference type="NCBI Taxonomy" id="29058"/>
    <lineage>
        <taxon>Eukaryota</taxon>
        <taxon>Metazoa</taxon>
        <taxon>Ecdysozoa</taxon>
        <taxon>Arthropoda</taxon>
        <taxon>Hexapoda</taxon>
        <taxon>Insecta</taxon>
        <taxon>Pterygota</taxon>
        <taxon>Neoptera</taxon>
        <taxon>Endopterygota</taxon>
        <taxon>Lepidoptera</taxon>
        <taxon>Glossata</taxon>
        <taxon>Ditrysia</taxon>
        <taxon>Noctuoidea</taxon>
        <taxon>Noctuidae</taxon>
        <taxon>Heliothinae</taxon>
        <taxon>Helicoverpa</taxon>
    </lineage>
</organism>
<reference evidence="2 3" key="1">
    <citation type="journal article" date="2017" name="BMC Biol.">
        <title>Genomic innovations, transcriptional plasticity and gene loss underlying the evolution and divergence of two highly polyphagous and invasive Helicoverpa pest species.</title>
        <authorList>
            <person name="Pearce S.L."/>
            <person name="Clarke D.F."/>
            <person name="East P.D."/>
            <person name="Elfekih S."/>
            <person name="Gordon K.H."/>
            <person name="Jermiin L.S."/>
            <person name="McGaughran A."/>
            <person name="Oakeshott J.G."/>
            <person name="Papanikolaou A."/>
            <person name="Perera O.P."/>
            <person name="Rane R.V."/>
            <person name="Richards S."/>
            <person name="Tay W.T."/>
            <person name="Walsh T.K."/>
            <person name="Anderson A."/>
            <person name="Anderson C.J."/>
            <person name="Asgari S."/>
            <person name="Board P.G."/>
            <person name="Bretschneider A."/>
            <person name="Campbell P.M."/>
            <person name="Chertemps T."/>
            <person name="Christeller J.T."/>
            <person name="Coppin C.W."/>
            <person name="Downes S.J."/>
            <person name="Duan G."/>
            <person name="Farnsworth C.A."/>
            <person name="Good R.T."/>
            <person name="Han L.B."/>
            <person name="Han Y.C."/>
            <person name="Hatje K."/>
            <person name="Horne I."/>
            <person name="Huang Y.P."/>
            <person name="Hughes D.S."/>
            <person name="Jacquin-Joly E."/>
            <person name="James W."/>
            <person name="Jhangiani S."/>
            <person name="Kollmar M."/>
            <person name="Kuwar S.S."/>
            <person name="Li S."/>
            <person name="Liu N.Y."/>
            <person name="Maibeche M.T."/>
            <person name="Miller J.R."/>
            <person name="Montagne N."/>
            <person name="Perry T."/>
            <person name="Qu J."/>
            <person name="Song S.V."/>
            <person name="Sutton G.G."/>
            <person name="Vogel H."/>
            <person name="Walenz B.P."/>
            <person name="Xu W."/>
            <person name="Zhang H.J."/>
            <person name="Zou Z."/>
            <person name="Batterham P."/>
            <person name="Edwards O.R."/>
            <person name="Feyereisen R."/>
            <person name="Gibbs R.A."/>
            <person name="Heckel D.G."/>
            <person name="McGrath A."/>
            <person name="Robin C."/>
            <person name="Scherer S.E."/>
            <person name="Worley K.C."/>
            <person name="Wu Y.D."/>
        </authorList>
    </citation>
    <scope>NUCLEOTIDE SEQUENCE [LARGE SCALE GENOMIC DNA]</scope>
    <source>
        <strain evidence="2">Harm_GR_Male_#8</strain>
        <tissue evidence="2">Whole organism</tissue>
    </source>
</reference>
<dbReference type="EMBL" id="KZ149939">
    <property type="protein sequence ID" value="PZC77010.1"/>
    <property type="molecule type" value="Genomic_DNA"/>
</dbReference>
<gene>
    <name evidence="2" type="primary">HaOG203961</name>
    <name evidence="2" type="ORF">B5X24_HaOG203961</name>
</gene>
<evidence type="ECO:0000313" key="2">
    <source>
        <dbReference type="EMBL" id="PZC77010.1"/>
    </source>
</evidence>
<evidence type="ECO:0008006" key="4">
    <source>
        <dbReference type="Google" id="ProtNLM"/>
    </source>
</evidence>
<feature type="compositionally biased region" description="Basic and acidic residues" evidence="1">
    <location>
        <begin position="1"/>
        <end position="10"/>
    </location>
</feature>
<proteinExistence type="predicted"/>
<accession>A0A2W1BW42</accession>
<dbReference type="Proteomes" id="UP000249218">
    <property type="component" value="Unassembled WGS sequence"/>
</dbReference>
<protein>
    <recommendedName>
        <fullName evidence="4">FLYWCH-type domain-containing protein</fullName>
    </recommendedName>
</protein>
<dbReference type="Gene3D" id="2.20.25.240">
    <property type="match status" value="1"/>
</dbReference>
<sequence>MYHLLSEKSTDCYPDLTSDESTNGSSQVSSDVRPQENFRILQTPRGDILLRNGFEYFKRYIYADGNTVWQCLKPGDCCATIITRGSLIVDEQTHKCNVESERNRLMIKQLQLRWMPFMQMLTLM</sequence>